<name>A0A1F6EIF5_9BACT</name>
<proteinExistence type="predicted"/>
<dbReference type="InterPro" id="IPR013785">
    <property type="entry name" value="Aldolase_TIM"/>
</dbReference>
<sequence>MILRGIDFGPCLDAAGLRGFMEDGYWFHRAPLIKRWYDFSGSTPVAKTVTLPSHAGNMPIADRHEGYAPQELFPQCVWWSRRQGIVLNAIGFSNPGAGQLFSAGLLKAHGKNPFMISWGSAAPERAQRMKECRGFTNILNTQLDFIPSLRKRLGLQINVSCANVHTEKLLAEEILEMLDVMNHLGIPLVVKIDVCMPLLDVLRIGKHPACDALCTSNAIPFGVRGDAINWKTLFPHGSPLAKRSERFGNGALSGEPLRKLVCEQIEAIRHVGITKPICAGGGVLRPSHVDKLVSAGLERGRDSIFIGSIAILKPWNIRSVIERAHQLLR</sequence>
<organism evidence="1 2">
    <name type="scientific">Candidatus Kaiserbacteria bacterium RIFCSPLOWO2_01_FULL_50_24</name>
    <dbReference type="NCBI Taxonomy" id="1798507"/>
    <lineage>
        <taxon>Bacteria</taxon>
        <taxon>Candidatus Kaiseribacteriota</taxon>
    </lineage>
</organism>
<dbReference type="EMBL" id="MFLU01000019">
    <property type="protein sequence ID" value="OGG73446.1"/>
    <property type="molecule type" value="Genomic_DNA"/>
</dbReference>
<evidence type="ECO:0000313" key="1">
    <source>
        <dbReference type="EMBL" id="OGG73446.1"/>
    </source>
</evidence>
<dbReference type="AlphaFoldDB" id="A0A1F6EIF5"/>
<gene>
    <name evidence="1" type="ORF">A3A34_02510</name>
</gene>
<accession>A0A1F6EIF5</accession>
<protein>
    <recommendedName>
        <fullName evidence="3">Dihydroorotate dehydrogenase domain-containing protein</fullName>
    </recommendedName>
</protein>
<dbReference type="STRING" id="1798507.A3A34_02510"/>
<comment type="caution">
    <text evidence="1">The sequence shown here is derived from an EMBL/GenBank/DDBJ whole genome shotgun (WGS) entry which is preliminary data.</text>
</comment>
<evidence type="ECO:0008006" key="3">
    <source>
        <dbReference type="Google" id="ProtNLM"/>
    </source>
</evidence>
<reference evidence="1 2" key="1">
    <citation type="journal article" date="2016" name="Nat. Commun.">
        <title>Thousands of microbial genomes shed light on interconnected biogeochemical processes in an aquifer system.</title>
        <authorList>
            <person name="Anantharaman K."/>
            <person name="Brown C.T."/>
            <person name="Hug L.A."/>
            <person name="Sharon I."/>
            <person name="Castelle C.J."/>
            <person name="Probst A.J."/>
            <person name="Thomas B.C."/>
            <person name="Singh A."/>
            <person name="Wilkins M.J."/>
            <person name="Karaoz U."/>
            <person name="Brodie E.L."/>
            <person name="Williams K.H."/>
            <person name="Hubbard S.S."/>
            <person name="Banfield J.F."/>
        </authorList>
    </citation>
    <scope>NUCLEOTIDE SEQUENCE [LARGE SCALE GENOMIC DNA]</scope>
</reference>
<dbReference type="Gene3D" id="3.20.20.70">
    <property type="entry name" value="Aldolase class I"/>
    <property type="match status" value="1"/>
</dbReference>
<evidence type="ECO:0000313" key="2">
    <source>
        <dbReference type="Proteomes" id="UP000178587"/>
    </source>
</evidence>
<dbReference type="SUPFAM" id="SSF51395">
    <property type="entry name" value="FMN-linked oxidoreductases"/>
    <property type="match status" value="1"/>
</dbReference>
<dbReference type="Proteomes" id="UP000178587">
    <property type="component" value="Unassembled WGS sequence"/>
</dbReference>